<feature type="domain" description="Peptidase S54 rhomboid" evidence="8">
    <location>
        <begin position="112"/>
        <end position="246"/>
    </location>
</feature>
<dbReference type="GO" id="GO:0006508">
    <property type="term" value="P:proteolysis"/>
    <property type="evidence" value="ECO:0007669"/>
    <property type="project" value="UniProtKB-KW"/>
</dbReference>
<sequence>MSEDVAASRPTAPPVCPRHPDRVSYVRCQRCGRPVCADCQRPAPVGVQCVDCVAQAAAAAPARRTVLGGTARPGLPVVTLTFLGLCVASYIVGLVNPAWVDQLAFNPVLGDSEPYRFVTAAFLHASTIHIASNLIALWFVGPYLEQALGRLRFATLYLLSAVGGQVGVVLLATATHSWTTWVVGASGAVFGLFGAIFFVMRRLGGNASGIIGVIVLNVVIGFVVPGIAWQAHAGGLVTGAVLGAAYAYAPKNQRRLVAVLVPVALAAAMFVAVRITYANFTLASL</sequence>
<evidence type="ECO:0000256" key="1">
    <source>
        <dbReference type="ARBA" id="ARBA00004141"/>
    </source>
</evidence>
<dbReference type="EMBL" id="JAUCGR010000001">
    <property type="protein sequence ID" value="MDM7830170.1"/>
    <property type="molecule type" value="Genomic_DNA"/>
</dbReference>
<evidence type="ECO:0000256" key="7">
    <source>
        <dbReference type="SAM" id="Phobius"/>
    </source>
</evidence>
<evidence type="ECO:0000259" key="8">
    <source>
        <dbReference type="Pfam" id="PF01694"/>
    </source>
</evidence>
<evidence type="ECO:0000256" key="3">
    <source>
        <dbReference type="ARBA" id="ARBA00022692"/>
    </source>
</evidence>
<feature type="transmembrane region" description="Helical" evidence="7">
    <location>
        <begin position="256"/>
        <end position="277"/>
    </location>
</feature>
<dbReference type="InterPro" id="IPR035952">
    <property type="entry name" value="Rhomboid-like_sf"/>
</dbReference>
<dbReference type="PANTHER" id="PTHR43731:SF14">
    <property type="entry name" value="PRESENILIN-ASSOCIATED RHOMBOID-LIKE PROTEIN, MITOCHONDRIAL"/>
    <property type="match status" value="1"/>
</dbReference>
<evidence type="ECO:0000256" key="4">
    <source>
        <dbReference type="ARBA" id="ARBA00022801"/>
    </source>
</evidence>
<feature type="transmembrane region" description="Helical" evidence="7">
    <location>
        <begin position="115"/>
        <end position="141"/>
    </location>
</feature>
<proteinExistence type="inferred from homology"/>
<keyword evidence="10" id="KW-1185">Reference proteome</keyword>
<name>A0ABT7S3H6_9CELL</name>
<dbReference type="InterPro" id="IPR050925">
    <property type="entry name" value="Rhomboid_protease_S54"/>
</dbReference>
<keyword evidence="9" id="KW-0645">Protease</keyword>
<feature type="transmembrane region" description="Helical" evidence="7">
    <location>
        <begin position="207"/>
        <end position="225"/>
    </location>
</feature>
<comment type="caution">
    <text evidence="9">The sequence shown here is derived from an EMBL/GenBank/DDBJ whole genome shotgun (WGS) entry which is preliminary data.</text>
</comment>
<dbReference type="SUPFAM" id="SSF144091">
    <property type="entry name" value="Rhomboid-like"/>
    <property type="match status" value="1"/>
</dbReference>
<keyword evidence="6 7" id="KW-0472">Membrane</keyword>
<evidence type="ECO:0000313" key="9">
    <source>
        <dbReference type="EMBL" id="MDM7830170.1"/>
    </source>
</evidence>
<dbReference type="PANTHER" id="PTHR43731">
    <property type="entry name" value="RHOMBOID PROTEASE"/>
    <property type="match status" value="1"/>
</dbReference>
<protein>
    <submittedName>
        <fullName evidence="9">Rhomboid family intramembrane serine protease</fullName>
        <ecNumber evidence="9">3.4.21.-</ecNumber>
    </submittedName>
</protein>
<dbReference type="EC" id="3.4.21.-" evidence="9"/>
<comment type="subcellular location">
    <subcellularLocation>
        <location evidence="1">Membrane</location>
        <topology evidence="1">Multi-pass membrane protein</topology>
    </subcellularLocation>
</comment>
<evidence type="ECO:0000256" key="5">
    <source>
        <dbReference type="ARBA" id="ARBA00022989"/>
    </source>
</evidence>
<dbReference type="Pfam" id="PF01694">
    <property type="entry name" value="Rhomboid"/>
    <property type="match status" value="1"/>
</dbReference>
<reference evidence="9 10" key="1">
    <citation type="submission" date="2023-06" db="EMBL/GenBank/DDBJ databases">
        <title>Cellulomonas sp. MW9 Whole genome sequence.</title>
        <authorList>
            <person name="Park S."/>
        </authorList>
    </citation>
    <scope>NUCLEOTIDE SEQUENCE [LARGE SCALE GENOMIC DNA]</scope>
    <source>
        <strain evidence="9 10">MW9</strain>
    </source>
</reference>
<feature type="transmembrane region" description="Helical" evidence="7">
    <location>
        <begin position="178"/>
        <end position="200"/>
    </location>
</feature>
<evidence type="ECO:0000313" key="10">
    <source>
        <dbReference type="Proteomes" id="UP001321453"/>
    </source>
</evidence>
<dbReference type="SUPFAM" id="SSF57845">
    <property type="entry name" value="B-box zinc-binding domain"/>
    <property type="match status" value="1"/>
</dbReference>
<accession>A0ABT7S3H6</accession>
<feature type="transmembrane region" description="Helical" evidence="7">
    <location>
        <begin position="231"/>
        <end position="249"/>
    </location>
</feature>
<keyword evidence="4 9" id="KW-0378">Hydrolase</keyword>
<feature type="transmembrane region" description="Helical" evidence="7">
    <location>
        <begin position="153"/>
        <end position="172"/>
    </location>
</feature>
<dbReference type="GO" id="GO:0008233">
    <property type="term" value="F:peptidase activity"/>
    <property type="evidence" value="ECO:0007669"/>
    <property type="project" value="UniProtKB-KW"/>
</dbReference>
<comment type="similarity">
    <text evidence="2">Belongs to the peptidase S54 family.</text>
</comment>
<gene>
    <name evidence="9" type="ORF">QRT05_02395</name>
</gene>
<keyword evidence="5 7" id="KW-1133">Transmembrane helix</keyword>
<dbReference type="InterPro" id="IPR022764">
    <property type="entry name" value="Peptidase_S54_rhomboid_dom"/>
</dbReference>
<organism evidence="9 10">
    <name type="scientific">Cellulomonas edaphi</name>
    <dbReference type="NCBI Taxonomy" id="3053468"/>
    <lineage>
        <taxon>Bacteria</taxon>
        <taxon>Bacillati</taxon>
        <taxon>Actinomycetota</taxon>
        <taxon>Actinomycetes</taxon>
        <taxon>Micrococcales</taxon>
        <taxon>Cellulomonadaceae</taxon>
        <taxon>Cellulomonas</taxon>
    </lineage>
</organism>
<dbReference type="Proteomes" id="UP001321453">
    <property type="component" value="Unassembled WGS sequence"/>
</dbReference>
<evidence type="ECO:0000256" key="6">
    <source>
        <dbReference type="ARBA" id="ARBA00023136"/>
    </source>
</evidence>
<feature type="transmembrane region" description="Helical" evidence="7">
    <location>
        <begin position="73"/>
        <end position="95"/>
    </location>
</feature>
<dbReference type="Gene3D" id="1.20.1540.10">
    <property type="entry name" value="Rhomboid-like"/>
    <property type="match status" value="1"/>
</dbReference>
<keyword evidence="3 7" id="KW-0812">Transmembrane</keyword>
<evidence type="ECO:0000256" key="2">
    <source>
        <dbReference type="ARBA" id="ARBA00009045"/>
    </source>
</evidence>